<dbReference type="AlphaFoldDB" id="B2VJL1"/>
<evidence type="ECO:0000313" key="2">
    <source>
        <dbReference type="Proteomes" id="UP000001726"/>
    </source>
</evidence>
<dbReference type="EMBL" id="CU468135">
    <property type="protein sequence ID" value="CAO98340.1"/>
    <property type="molecule type" value="Genomic_DNA"/>
</dbReference>
<dbReference type="HOGENOM" id="CLU_2682119_0_0_6"/>
<dbReference type="Proteomes" id="UP000001726">
    <property type="component" value="Chromosome"/>
</dbReference>
<dbReference type="STRING" id="465817.ETA_32940"/>
<protein>
    <submittedName>
        <fullName evidence="1">Uncharacterized protein</fullName>
    </submittedName>
</protein>
<organism evidence="1 2">
    <name type="scientific">Erwinia tasmaniensis (strain DSM 17950 / CFBP 7177 / CIP 109463 / NCPPB 4357 / Et1/99)</name>
    <dbReference type="NCBI Taxonomy" id="465817"/>
    <lineage>
        <taxon>Bacteria</taxon>
        <taxon>Pseudomonadati</taxon>
        <taxon>Pseudomonadota</taxon>
        <taxon>Gammaproteobacteria</taxon>
        <taxon>Enterobacterales</taxon>
        <taxon>Erwiniaceae</taxon>
        <taxon>Erwinia</taxon>
    </lineage>
</organism>
<proteinExistence type="predicted"/>
<name>B2VJL1_ERWT9</name>
<gene>
    <name evidence="1" type="ordered locus">ETA_32940</name>
</gene>
<dbReference type="KEGG" id="eta:ETA_32940"/>
<accession>B2VJL1</accession>
<sequence length="74" mass="8606">MRLPASCRIRQGRLACTGPDDCPARHVLNLAQGWDERNAIDFSKNKFSKVRYLKNLFHYRTVSLRIRFLSVKVA</sequence>
<reference evidence="1 2" key="1">
    <citation type="journal article" date="2008" name="Environ. Microbiol.">
        <title>The genome of Erwinia tasmaniensis strain Et1/99, a non-pathogenic bacterium in the genus Erwinia.</title>
        <authorList>
            <person name="Kube M."/>
            <person name="Migdoll A.M."/>
            <person name="Mueller I."/>
            <person name="Kuhl H."/>
            <person name="Beck A."/>
            <person name="Reinhardt R."/>
            <person name="Geider K."/>
        </authorList>
    </citation>
    <scope>NUCLEOTIDE SEQUENCE [LARGE SCALE GENOMIC DNA]</scope>
    <source>
        <strain evidence="2">DSM 17950 / CFBP 7177 / CIP 109463 / NCPPB 4357 / Et1/99</strain>
    </source>
</reference>
<keyword evidence="2" id="KW-1185">Reference proteome</keyword>
<evidence type="ECO:0000313" key="1">
    <source>
        <dbReference type="EMBL" id="CAO98340.1"/>
    </source>
</evidence>